<accession>A0A0A9HTI2</accession>
<organism evidence="1">
    <name type="scientific">Arundo donax</name>
    <name type="common">Giant reed</name>
    <name type="synonym">Donax arundinaceus</name>
    <dbReference type="NCBI Taxonomy" id="35708"/>
    <lineage>
        <taxon>Eukaryota</taxon>
        <taxon>Viridiplantae</taxon>
        <taxon>Streptophyta</taxon>
        <taxon>Embryophyta</taxon>
        <taxon>Tracheophyta</taxon>
        <taxon>Spermatophyta</taxon>
        <taxon>Magnoliopsida</taxon>
        <taxon>Liliopsida</taxon>
        <taxon>Poales</taxon>
        <taxon>Poaceae</taxon>
        <taxon>PACMAD clade</taxon>
        <taxon>Arundinoideae</taxon>
        <taxon>Arundineae</taxon>
        <taxon>Arundo</taxon>
    </lineage>
</organism>
<evidence type="ECO:0000313" key="1">
    <source>
        <dbReference type="EMBL" id="JAE36223.1"/>
    </source>
</evidence>
<name>A0A0A9HTI2_ARUDO</name>
<sequence length="13" mass="1514">MLDKYSQSQVPAF</sequence>
<protein>
    <submittedName>
        <fullName evidence="1">Uncharacterized protein</fullName>
    </submittedName>
</protein>
<proteinExistence type="predicted"/>
<reference evidence="1" key="2">
    <citation type="journal article" date="2015" name="Data Brief">
        <title>Shoot transcriptome of the giant reed, Arundo donax.</title>
        <authorList>
            <person name="Barrero R.A."/>
            <person name="Guerrero F.D."/>
            <person name="Moolhuijzen P."/>
            <person name="Goolsby J.A."/>
            <person name="Tidwell J."/>
            <person name="Bellgard S.E."/>
            <person name="Bellgard M.I."/>
        </authorList>
    </citation>
    <scope>NUCLEOTIDE SEQUENCE</scope>
    <source>
        <tissue evidence="1">Shoot tissue taken approximately 20 cm above the soil surface</tissue>
    </source>
</reference>
<reference evidence="1" key="1">
    <citation type="submission" date="2014-09" db="EMBL/GenBank/DDBJ databases">
        <authorList>
            <person name="Magalhaes I.L.F."/>
            <person name="Oliveira U."/>
            <person name="Santos F.R."/>
            <person name="Vidigal T.H.D.A."/>
            <person name="Brescovit A.D."/>
            <person name="Santos A.J."/>
        </authorList>
    </citation>
    <scope>NUCLEOTIDE SEQUENCE</scope>
    <source>
        <tissue evidence="1">Shoot tissue taken approximately 20 cm above the soil surface</tissue>
    </source>
</reference>
<dbReference type="EMBL" id="GBRH01161673">
    <property type="protein sequence ID" value="JAE36223.1"/>
    <property type="molecule type" value="Transcribed_RNA"/>
</dbReference>